<reference evidence="3 4" key="1">
    <citation type="journal article" date="2011" name="J. Bacteriol.">
        <title>Complete genome sequence of the type strain Cupriavidus necator N-1.</title>
        <authorList>
            <person name="Poehlein A."/>
            <person name="Kusian B."/>
            <person name="Friedrich B."/>
            <person name="Daniel R."/>
            <person name="Bowien B."/>
        </authorList>
    </citation>
    <scope>NUCLEOTIDE SEQUENCE [LARGE SCALE GENOMIC DNA]</scope>
    <source>
        <strain evidence="4">ATCC 43291 / DSM 13513 / CCUG 52238 / LMG 8453 / N-1</strain>
    </source>
</reference>
<dbReference type="Pfam" id="PF03466">
    <property type="entry name" value="LysR_substrate"/>
    <property type="match status" value="1"/>
</dbReference>
<dbReference type="InterPro" id="IPR005119">
    <property type="entry name" value="LysR_subst-bd"/>
</dbReference>
<proteinExistence type="inferred from homology"/>
<dbReference type="HOGENOM" id="CLU_039613_16_4_4"/>
<dbReference type="GO" id="GO:0003700">
    <property type="term" value="F:DNA-binding transcription factor activity"/>
    <property type="evidence" value="ECO:0007669"/>
    <property type="project" value="TreeGrafter"/>
</dbReference>
<dbReference type="SUPFAM" id="SSF53850">
    <property type="entry name" value="Periplasmic binding protein-like II"/>
    <property type="match status" value="1"/>
</dbReference>
<dbReference type="Gene3D" id="3.40.190.290">
    <property type="match status" value="1"/>
</dbReference>
<dbReference type="PANTHER" id="PTHR30537">
    <property type="entry name" value="HTH-TYPE TRANSCRIPTIONAL REGULATOR"/>
    <property type="match status" value="1"/>
</dbReference>
<dbReference type="EMBL" id="CP002878">
    <property type="protein sequence ID" value="AEI79344.1"/>
    <property type="molecule type" value="Genomic_DNA"/>
</dbReference>
<dbReference type="PANTHER" id="PTHR30537:SF5">
    <property type="entry name" value="HTH-TYPE TRANSCRIPTIONAL ACTIVATOR TTDR-RELATED"/>
    <property type="match status" value="1"/>
</dbReference>
<organism evidence="3 4">
    <name type="scientific">Cupriavidus necator (strain ATCC 43291 / DSM 13513 / CCUG 52238 / LMG 8453 / N-1)</name>
    <name type="common">Ralstonia eutropha</name>
    <dbReference type="NCBI Taxonomy" id="1042878"/>
    <lineage>
        <taxon>Bacteria</taxon>
        <taxon>Pseudomonadati</taxon>
        <taxon>Pseudomonadota</taxon>
        <taxon>Betaproteobacteria</taxon>
        <taxon>Burkholderiales</taxon>
        <taxon>Burkholderiaceae</taxon>
        <taxon>Cupriavidus</taxon>
    </lineage>
</organism>
<name>F8GPZ1_CUPNN</name>
<evidence type="ECO:0000313" key="3">
    <source>
        <dbReference type="EMBL" id="AEI79344.1"/>
    </source>
</evidence>
<comment type="similarity">
    <text evidence="1">Belongs to the LysR transcriptional regulatory family.</text>
</comment>
<evidence type="ECO:0000313" key="4">
    <source>
        <dbReference type="Proteomes" id="UP000006798"/>
    </source>
</evidence>
<dbReference type="KEGG" id="cnc:CNE_2c03590"/>
<dbReference type="GO" id="GO:0006351">
    <property type="term" value="P:DNA-templated transcription"/>
    <property type="evidence" value="ECO:0007669"/>
    <property type="project" value="TreeGrafter"/>
</dbReference>
<dbReference type="AlphaFoldDB" id="F8GPZ1"/>
<accession>F8GPZ1</accession>
<dbReference type="InterPro" id="IPR058163">
    <property type="entry name" value="LysR-type_TF_proteobact-type"/>
</dbReference>
<feature type="domain" description="LysR substrate-binding" evidence="2">
    <location>
        <begin position="3"/>
        <end position="194"/>
    </location>
</feature>
<dbReference type="GO" id="GO:0043565">
    <property type="term" value="F:sequence-specific DNA binding"/>
    <property type="evidence" value="ECO:0007669"/>
    <property type="project" value="TreeGrafter"/>
</dbReference>
<protein>
    <submittedName>
        <fullName evidence="3">Transcriptional regulator LysR family</fullName>
    </submittedName>
</protein>
<dbReference type="Proteomes" id="UP000006798">
    <property type="component" value="Chromosome 2"/>
</dbReference>
<evidence type="ECO:0000256" key="1">
    <source>
        <dbReference type="ARBA" id="ARBA00009437"/>
    </source>
</evidence>
<evidence type="ECO:0000259" key="2">
    <source>
        <dbReference type="Pfam" id="PF03466"/>
    </source>
</evidence>
<gene>
    <name evidence="3" type="primary">gstR</name>
    <name evidence="3" type="ordered locus">CNE_2c03590</name>
</gene>
<dbReference type="CDD" id="cd08471">
    <property type="entry name" value="PBP2_CrgA_like_2"/>
    <property type="match status" value="1"/>
</dbReference>
<sequence>MTAPIVFGRLHLLPVVAEFLKTYPDIDVRMVLTDRVMHLLEEQVDVAVRIAELPDSSFIATRIGTTRRVVCASPAYFDEHGTPTNPLELTGHACITMDQIASRQVWTFLSGKAEVEVPIRSRLVVSTAEAAIDAAVAGVGLTRVLSYQMADAIRAGAVKTTLEAFEPAPWPISLVHPGQGILPLKLRAFLDFAGPRLKARLKELGV</sequence>